<reference evidence="2 3" key="1">
    <citation type="submission" date="2018-06" db="EMBL/GenBank/DDBJ databases">
        <title>Comparative genomics reveals the genomic features of Rhizophagus irregularis, R. cerebriforme, R. diaphanum and Gigaspora rosea, and their symbiotic lifestyle signature.</title>
        <authorList>
            <person name="Morin E."/>
            <person name="San Clemente H."/>
            <person name="Chen E.C.H."/>
            <person name="De La Providencia I."/>
            <person name="Hainaut M."/>
            <person name="Kuo A."/>
            <person name="Kohler A."/>
            <person name="Murat C."/>
            <person name="Tang N."/>
            <person name="Roy S."/>
            <person name="Loubradou J."/>
            <person name="Henrissat B."/>
            <person name="Grigoriev I.V."/>
            <person name="Corradi N."/>
            <person name="Roux C."/>
            <person name="Martin F.M."/>
        </authorList>
    </citation>
    <scope>NUCLEOTIDE SEQUENCE [LARGE SCALE GENOMIC DNA]</scope>
    <source>
        <strain evidence="2 3">DAOM 227022</strain>
    </source>
</reference>
<organism evidence="2 3">
    <name type="scientific">Glomus cerebriforme</name>
    <dbReference type="NCBI Taxonomy" id="658196"/>
    <lineage>
        <taxon>Eukaryota</taxon>
        <taxon>Fungi</taxon>
        <taxon>Fungi incertae sedis</taxon>
        <taxon>Mucoromycota</taxon>
        <taxon>Glomeromycotina</taxon>
        <taxon>Glomeromycetes</taxon>
        <taxon>Glomerales</taxon>
        <taxon>Glomeraceae</taxon>
        <taxon>Glomus</taxon>
    </lineage>
</organism>
<sequence>MGRNQSKFKKAQKAQEQRERQIIPKKLEYQINEGRKFHTIENVKYFLPNDEEENDRLHLQHFMWRYVWQSNYSAPVDDLLKKSGVKVLDMGCGAGSWLFELATEFSLASFTGVDISPVIPLTIKPKNVNFIQGNILDGLPFEDNTFDFVHQRLLVGAFPLNKWQDVTNELVRILKPGGYLELMEVYCGIPPMGPITERLSNAVIELMHQQGQDPNIAGRIKLFMEANGQIENIVQEEKFGSYSKDSGRLSEIGIENHIALYTGFKSKLSKIMDISSENYDKLVKIMAKEMPDYNSRSHTIRVYGRKKFHKN</sequence>
<dbReference type="CDD" id="cd02440">
    <property type="entry name" value="AdoMet_MTases"/>
    <property type="match status" value="1"/>
</dbReference>
<dbReference type="AlphaFoldDB" id="A0A397SXR6"/>
<dbReference type="STRING" id="658196.A0A397SXR6"/>
<dbReference type="Proteomes" id="UP000265703">
    <property type="component" value="Unassembled WGS sequence"/>
</dbReference>
<dbReference type="GO" id="GO:0032259">
    <property type="term" value="P:methylation"/>
    <property type="evidence" value="ECO:0007669"/>
    <property type="project" value="UniProtKB-KW"/>
</dbReference>
<dbReference type="InterPro" id="IPR041698">
    <property type="entry name" value="Methyltransf_25"/>
</dbReference>
<feature type="domain" description="Methyltransferase" evidence="1">
    <location>
        <begin position="87"/>
        <end position="178"/>
    </location>
</feature>
<dbReference type="SUPFAM" id="SSF53335">
    <property type="entry name" value="S-adenosyl-L-methionine-dependent methyltransferases"/>
    <property type="match status" value="1"/>
</dbReference>
<evidence type="ECO:0000259" key="1">
    <source>
        <dbReference type="Pfam" id="PF13649"/>
    </source>
</evidence>
<dbReference type="Pfam" id="PF13649">
    <property type="entry name" value="Methyltransf_25"/>
    <property type="match status" value="1"/>
</dbReference>
<keyword evidence="2" id="KW-0489">Methyltransferase</keyword>
<accession>A0A397SXR6</accession>
<keyword evidence="3" id="KW-1185">Reference proteome</keyword>
<dbReference type="PANTHER" id="PTHR43591">
    <property type="entry name" value="METHYLTRANSFERASE"/>
    <property type="match status" value="1"/>
</dbReference>
<evidence type="ECO:0000313" key="2">
    <source>
        <dbReference type="EMBL" id="RIA87701.1"/>
    </source>
</evidence>
<dbReference type="EMBL" id="QKYT01000297">
    <property type="protein sequence ID" value="RIA87701.1"/>
    <property type="molecule type" value="Genomic_DNA"/>
</dbReference>
<dbReference type="PANTHER" id="PTHR43591:SF24">
    <property type="entry name" value="2-METHOXY-6-POLYPRENYL-1,4-BENZOQUINOL METHYLASE, MITOCHONDRIAL"/>
    <property type="match status" value="1"/>
</dbReference>
<dbReference type="Gene3D" id="3.40.50.150">
    <property type="entry name" value="Vaccinia Virus protein VP39"/>
    <property type="match status" value="1"/>
</dbReference>
<comment type="caution">
    <text evidence="2">The sequence shown here is derived from an EMBL/GenBank/DDBJ whole genome shotgun (WGS) entry which is preliminary data.</text>
</comment>
<proteinExistence type="predicted"/>
<protein>
    <submittedName>
        <fullName evidence="2">S-adenosyl-L-methionine-dependent methyltransferase</fullName>
    </submittedName>
</protein>
<gene>
    <name evidence="2" type="ORF">C1645_776626</name>
</gene>
<evidence type="ECO:0000313" key="3">
    <source>
        <dbReference type="Proteomes" id="UP000265703"/>
    </source>
</evidence>
<keyword evidence="2" id="KW-0808">Transferase</keyword>
<dbReference type="OrthoDB" id="2013972at2759"/>
<dbReference type="InterPro" id="IPR029063">
    <property type="entry name" value="SAM-dependent_MTases_sf"/>
</dbReference>
<name>A0A397SXR6_9GLOM</name>
<dbReference type="GO" id="GO:0008168">
    <property type="term" value="F:methyltransferase activity"/>
    <property type="evidence" value="ECO:0007669"/>
    <property type="project" value="UniProtKB-KW"/>
</dbReference>